<keyword evidence="1" id="KW-0812">Transmembrane</keyword>
<keyword evidence="1" id="KW-1133">Transmembrane helix</keyword>
<keyword evidence="1" id="KW-0472">Membrane</keyword>
<feature type="transmembrane region" description="Helical" evidence="1">
    <location>
        <begin position="21"/>
        <end position="40"/>
    </location>
</feature>
<dbReference type="PROSITE" id="PS51257">
    <property type="entry name" value="PROKAR_LIPOPROTEIN"/>
    <property type="match status" value="1"/>
</dbReference>
<evidence type="ECO:0000259" key="2">
    <source>
        <dbReference type="Pfam" id="PF13400"/>
    </source>
</evidence>
<reference evidence="3 4" key="1">
    <citation type="submission" date="2020-08" db="EMBL/GenBank/DDBJ databases">
        <title>Genome sequence of Sphingomonas sediminicola KACC 15039T.</title>
        <authorList>
            <person name="Hyun D.-W."/>
            <person name="Bae J.-W."/>
        </authorList>
    </citation>
    <scope>NUCLEOTIDE SEQUENCE [LARGE SCALE GENOMIC DNA]</scope>
    <source>
        <strain evidence="3 4">KACC 15039</strain>
    </source>
</reference>
<dbReference type="EMBL" id="CP060782">
    <property type="protein sequence ID" value="QNP46129.1"/>
    <property type="molecule type" value="Genomic_DNA"/>
</dbReference>
<accession>A0ABX6T8F1</accession>
<protein>
    <recommendedName>
        <fullName evidence="2">Putative Flp pilus-assembly TadG-like N-terminal domain-containing protein</fullName>
    </recommendedName>
</protein>
<keyword evidence="4" id="KW-1185">Reference proteome</keyword>
<evidence type="ECO:0000313" key="4">
    <source>
        <dbReference type="Proteomes" id="UP000516105"/>
    </source>
</evidence>
<dbReference type="InterPro" id="IPR028087">
    <property type="entry name" value="Tad_N"/>
</dbReference>
<feature type="domain" description="Putative Flp pilus-assembly TadG-like N-terminal" evidence="2">
    <location>
        <begin position="19"/>
        <end position="64"/>
    </location>
</feature>
<evidence type="ECO:0000313" key="3">
    <source>
        <dbReference type="EMBL" id="QNP46129.1"/>
    </source>
</evidence>
<name>A0ABX6T8F1_9SPHN</name>
<evidence type="ECO:0000256" key="1">
    <source>
        <dbReference type="SAM" id="Phobius"/>
    </source>
</evidence>
<dbReference type="RefSeq" id="WP_187709082.1">
    <property type="nucleotide sequence ID" value="NZ_CP060782.1"/>
</dbReference>
<dbReference type="Proteomes" id="UP000516105">
    <property type="component" value="Chromosome"/>
</dbReference>
<proteinExistence type="predicted"/>
<dbReference type="Pfam" id="PF13400">
    <property type="entry name" value="Tad"/>
    <property type="match status" value="1"/>
</dbReference>
<gene>
    <name evidence="3" type="ORF">H9L14_02385</name>
</gene>
<organism evidence="3 4">
    <name type="scientific">Sphingomonas sediminicola</name>
    <dbReference type="NCBI Taxonomy" id="386874"/>
    <lineage>
        <taxon>Bacteria</taxon>
        <taxon>Pseudomonadati</taxon>
        <taxon>Pseudomonadota</taxon>
        <taxon>Alphaproteobacteria</taxon>
        <taxon>Sphingomonadales</taxon>
        <taxon>Sphingomonadaceae</taxon>
        <taxon>Sphingomonas</taxon>
    </lineage>
</organism>
<sequence length="423" mass="44555">MTFRRVTTTLEALLRDDRGNVLALAAIGLPIFLGCAALAVDTVQWVYAKRELQAAADSAALAGVYGLIQAGDMEGAVDRSIASNPELDPRRAVTAEQSPDIYKDDPFAVRVRIASPTRMTFASLFLKRAPVISVEATATVVENGDFCAFAIGSGSETGLQIDPSADVEMDCGLATNASSPKAIQADGSATIQAENIVAFGGIDADGIQSSRVRAYSVRQKDPLAERDPPLIPNTGCPNVTINADAASTNGGRVTLPAGCYGNVLIDGPVLLADGEYILNRGNLVIGPTAEVTCKACTIFLTSEQAATDPWSVGKVQIDSHAKVKLAAPTQGPNAGILIFQDRRSAGAHDETENIIGGNSFSELKGLIYFPSETLRVDATYTPDIQCSRFIGRRLIFQGRVLIASGCSGSSVMNFRGTEVRLVG</sequence>